<dbReference type="Proteomes" id="UP000595448">
    <property type="component" value="Chromosome"/>
</dbReference>
<name>A0ABX7BKB4_9CAUL</name>
<feature type="transmembrane region" description="Helical" evidence="2">
    <location>
        <begin position="357"/>
        <end position="378"/>
    </location>
</feature>
<dbReference type="RefSeq" id="WP_201102383.1">
    <property type="nucleotide sequence ID" value="NZ_CP067977.1"/>
</dbReference>
<evidence type="ECO:0000313" key="3">
    <source>
        <dbReference type="EMBL" id="QQQ18008.1"/>
    </source>
</evidence>
<keyword evidence="2" id="KW-0472">Membrane</keyword>
<protein>
    <submittedName>
        <fullName evidence="3">Chain-length determining protein</fullName>
    </submittedName>
</protein>
<feature type="transmembrane region" description="Helical" evidence="2">
    <location>
        <begin position="31"/>
        <end position="52"/>
    </location>
</feature>
<dbReference type="PANTHER" id="PTHR32309:SF13">
    <property type="entry name" value="FERRIC ENTEROBACTIN TRANSPORT PROTEIN FEPE"/>
    <property type="match status" value="1"/>
</dbReference>
<dbReference type="InterPro" id="IPR050445">
    <property type="entry name" value="Bact_polysacc_biosynth/exp"/>
</dbReference>
<accession>A0ABX7BKB4</accession>
<dbReference type="PANTHER" id="PTHR32309">
    <property type="entry name" value="TYROSINE-PROTEIN KINASE"/>
    <property type="match status" value="1"/>
</dbReference>
<dbReference type="EMBL" id="CP067977">
    <property type="protein sequence ID" value="QQQ18008.1"/>
    <property type="molecule type" value="Genomic_DNA"/>
</dbReference>
<proteinExistence type="predicted"/>
<feature type="region of interest" description="Disordered" evidence="1">
    <location>
        <begin position="1"/>
        <end position="23"/>
    </location>
</feature>
<sequence length="388" mass="42744">MSEPRLTYLGPTPDAEDRGRSTSDWRSRLPWPFLIVVGVPTLLAVLYFGLIASPRYVSEARFIVRAPSEMQPSSLGVALGGIGVAQAQTDAFAVHEHIRSRDGLRELGARYDVAALLGRPGVDVFSRYPRPWESRSFEGRHKAFQRFVTVGYDSTTGISTLRVEAFRPQDAQGMAEALLQGGERLVNRLNERAAADAVAQAERAQLEAQARLAAVQARLTSFRNRERFIDPQRAAAESTALIGELLAAVAGLRAERSQLAAEAPQSPQLPSLDSRISAYERQIAAERAKIAGDAGSLAPRVGAYEELVLEREFADRQLTQAAAALVEARQEARRQTLYLERIVDPGRPDEAMLPRRWLSILTVLLSSLLVYALGRLIWAGVREHRQDG</sequence>
<evidence type="ECO:0000313" key="4">
    <source>
        <dbReference type="Proteomes" id="UP000595448"/>
    </source>
</evidence>
<keyword evidence="4" id="KW-1185">Reference proteome</keyword>
<evidence type="ECO:0000256" key="1">
    <source>
        <dbReference type="SAM" id="MobiDB-lite"/>
    </source>
</evidence>
<gene>
    <name evidence="3" type="ORF">JIP62_11880</name>
</gene>
<reference evidence="3 4" key="1">
    <citation type="submission" date="2021-01" db="EMBL/GenBank/DDBJ databases">
        <title>Brevundimonas vitis sp. nov., an bacterium isolated from grape (Vitis vinifera).</title>
        <authorList>
            <person name="Jiang L."/>
            <person name="Lee J."/>
        </authorList>
    </citation>
    <scope>NUCLEOTIDE SEQUENCE [LARGE SCALE GENOMIC DNA]</scope>
    <source>
        <strain evidence="3 4">GRTSA-9</strain>
    </source>
</reference>
<keyword evidence="2" id="KW-0812">Transmembrane</keyword>
<evidence type="ECO:0000256" key="2">
    <source>
        <dbReference type="SAM" id="Phobius"/>
    </source>
</evidence>
<organism evidence="3 4">
    <name type="scientific">Brevundimonas vitisensis</name>
    <dbReference type="NCBI Taxonomy" id="2800818"/>
    <lineage>
        <taxon>Bacteria</taxon>
        <taxon>Pseudomonadati</taxon>
        <taxon>Pseudomonadota</taxon>
        <taxon>Alphaproteobacteria</taxon>
        <taxon>Caulobacterales</taxon>
        <taxon>Caulobacteraceae</taxon>
        <taxon>Brevundimonas</taxon>
    </lineage>
</organism>
<keyword evidence="2" id="KW-1133">Transmembrane helix</keyword>